<dbReference type="AlphaFoldDB" id="A0A0C2NG30"/>
<keyword evidence="1" id="KW-0646">Protease inhibitor</keyword>
<dbReference type="SUPFAM" id="SSF57362">
    <property type="entry name" value="BPTI-like"/>
    <property type="match status" value="2"/>
</dbReference>
<evidence type="ECO:0000313" key="3">
    <source>
        <dbReference type="EMBL" id="KII72962.1"/>
    </source>
</evidence>
<organism evidence="3 4">
    <name type="scientific">Thelohanellus kitauei</name>
    <name type="common">Myxosporean</name>
    <dbReference type="NCBI Taxonomy" id="669202"/>
    <lineage>
        <taxon>Eukaryota</taxon>
        <taxon>Metazoa</taxon>
        <taxon>Cnidaria</taxon>
        <taxon>Myxozoa</taxon>
        <taxon>Myxosporea</taxon>
        <taxon>Bivalvulida</taxon>
        <taxon>Platysporina</taxon>
        <taxon>Myxobolidae</taxon>
        <taxon>Thelohanellus</taxon>
    </lineage>
</organism>
<sequence length="213" mass="24613">MHRRGLDDAFVDLCDLGPAATFLYSWLIKLLDLKSRLCCPNLSACCTSGLRSVVELHNHSFRSGWPHFGCGFYWPVSLWIVCINITFVPSKCFKPQHVGDCWWWNQKKYIYYDSAKKTCAAFDACGPANPDLNVYAVWNDCKTQCESPAVVKKEECLTKWDYILPPNFDRQYLKAFNVYLGKCATYVERDGDSQPRTFNTYEECEKFCYVNPP</sequence>
<proteinExistence type="predicted"/>
<dbReference type="EMBL" id="JWZT01001059">
    <property type="protein sequence ID" value="KII72962.1"/>
    <property type="molecule type" value="Genomic_DNA"/>
</dbReference>
<evidence type="ECO:0008006" key="5">
    <source>
        <dbReference type="Google" id="ProtNLM"/>
    </source>
</evidence>
<dbReference type="GO" id="GO:0004867">
    <property type="term" value="F:serine-type endopeptidase inhibitor activity"/>
    <property type="evidence" value="ECO:0007669"/>
    <property type="project" value="UniProtKB-KW"/>
</dbReference>
<evidence type="ECO:0000256" key="1">
    <source>
        <dbReference type="ARBA" id="ARBA00022690"/>
    </source>
</evidence>
<comment type="caution">
    <text evidence="3">The sequence shown here is derived from an EMBL/GenBank/DDBJ whole genome shotgun (WGS) entry which is preliminary data.</text>
</comment>
<keyword evidence="4" id="KW-1185">Reference proteome</keyword>
<gene>
    <name evidence="3" type="ORF">RF11_02943</name>
</gene>
<evidence type="ECO:0000313" key="4">
    <source>
        <dbReference type="Proteomes" id="UP000031668"/>
    </source>
</evidence>
<evidence type="ECO:0000256" key="2">
    <source>
        <dbReference type="ARBA" id="ARBA00022900"/>
    </source>
</evidence>
<dbReference type="InterPro" id="IPR036880">
    <property type="entry name" value="Kunitz_BPTI_sf"/>
</dbReference>
<dbReference type="Proteomes" id="UP000031668">
    <property type="component" value="Unassembled WGS sequence"/>
</dbReference>
<reference evidence="3 4" key="1">
    <citation type="journal article" date="2014" name="Genome Biol. Evol.">
        <title>The genome of the myxosporean Thelohanellus kitauei shows adaptations to nutrient acquisition within its fish host.</title>
        <authorList>
            <person name="Yang Y."/>
            <person name="Xiong J."/>
            <person name="Zhou Z."/>
            <person name="Huo F."/>
            <person name="Miao W."/>
            <person name="Ran C."/>
            <person name="Liu Y."/>
            <person name="Zhang J."/>
            <person name="Feng J."/>
            <person name="Wang M."/>
            <person name="Wang M."/>
            <person name="Wang L."/>
            <person name="Yao B."/>
        </authorList>
    </citation>
    <scope>NUCLEOTIDE SEQUENCE [LARGE SCALE GENOMIC DNA]</scope>
    <source>
        <strain evidence="3">Wuqing</strain>
    </source>
</reference>
<dbReference type="OrthoDB" id="5950222at2759"/>
<accession>A0A0C2NG30</accession>
<keyword evidence="2" id="KW-0722">Serine protease inhibitor</keyword>
<name>A0A0C2NG30_THEKT</name>
<protein>
    <recommendedName>
        <fullName evidence="5">BPTI/Kunitz inhibitor domain-containing protein</fullName>
    </recommendedName>
</protein>